<dbReference type="SUPFAM" id="SSF54975">
    <property type="entry name" value="Acylphosphatase/BLUF domain-like"/>
    <property type="match status" value="1"/>
</dbReference>
<dbReference type="PANTHER" id="PTHR10029:SF3">
    <property type="entry name" value="ACYLPHOSPHATASE-RELATED"/>
    <property type="match status" value="1"/>
</dbReference>
<dbReference type="eggNOG" id="KOG3360">
    <property type="taxonomic scope" value="Eukaryota"/>
</dbReference>
<dbReference type="FunCoup" id="A7ASJ8">
    <property type="interactions" value="10"/>
</dbReference>
<dbReference type="PANTHER" id="PTHR10029">
    <property type="entry name" value="ACYLPHOSPHATASE"/>
    <property type="match status" value="1"/>
</dbReference>
<evidence type="ECO:0000313" key="9">
    <source>
        <dbReference type="EMBL" id="EDO07517.1"/>
    </source>
</evidence>
<dbReference type="OMA" id="HAIMAEN"/>
<dbReference type="Pfam" id="PF00708">
    <property type="entry name" value="Acylphosphatase"/>
    <property type="match status" value="1"/>
</dbReference>
<dbReference type="InterPro" id="IPR017968">
    <property type="entry name" value="Acylphosphatase_CS"/>
</dbReference>
<reference evidence="9 10" key="1">
    <citation type="journal article" date="2007" name="PLoS Pathog.">
        <title>Genome sequence of Babesia bovis and comparative analysis of apicomplexan hemoprotozoa.</title>
        <authorList>
            <person name="Brayton K.A."/>
            <person name="Lau A.O.T."/>
            <person name="Herndon D.R."/>
            <person name="Hannick L."/>
            <person name="Kappmeyer L.S."/>
            <person name="Berens S.J."/>
            <person name="Bidwell S.L."/>
            <person name="Brown W.C."/>
            <person name="Crabtree J."/>
            <person name="Fadrosh D."/>
            <person name="Feldblum T."/>
            <person name="Forberger H.A."/>
            <person name="Haas B.J."/>
            <person name="Howell J.M."/>
            <person name="Khouri H."/>
            <person name="Koo H."/>
            <person name="Mann D.J."/>
            <person name="Norimine J."/>
            <person name="Paulsen I.T."/>
            <person name="Radune D."/>
            <person name="Ren Q."/>
            <person name="Smith R.K. Jr."/>
            <person name="Suarez C.E."/>
            <person name="White O."/>
            <person name="Wortman J.R."/>
            <person name="Knowles D.P. Jr."/>
            <person name="McElwain T.F."/>
            <person name="Nene V.M."/>
        </authorList>
    </citation>
    <scope>NUCLEOTIDE SEQUENCE [LARGE SCALE GENOMIC DNA]</scope>
    <source>
        <strain evidence="9">T2Bo</strain>
    </source>
</reference>
<accession>A7ASJ8</accession>
<sequence length="97" mass="11188">MTRIYVASYRVYGRVQGVFFRKYTKQEADKLGIRGFVKNDNDGTVFGQCQSHNVESMNAFRQFLEKVGSPNSEIKSCDFAMSEKTGDFDYDSFDIIR</sequence>
<dbReference type="VEuPathDB" id="PiroplasmaDB:BBOV_IV011650"/>
<evidence type="ECO:0000256" key="5">
    <source>
        <dbReference type="PROSITE-ProRule" id="PRU00520"/>
    </source>
</evidence>
<keyword evidence="10" id="KW-1185">Reference proteome</keyword>
<comment type="similarity">
    <text evidence="1 6">Belongs to the acylphosphatase family.</text>
</comment>
<dbReference type="InterPro" id="IPR001792">
    <property type="entry name" value="Acylphosphatase-like_dom"/>
</dbReference>
<dbReference type="GO" id="GO:0003998">
    <property type="term" value="F:acylphosphatase activity"/>
    <property type="evidence" value="ECO:0007669"/>
    <property type="project" value="UniProtKB-EC"/>
</dbReference>
<feature type="active site" evidence="5">
    <location>
        <position position="39"/>
    </location>
</feature>
<feature type="domain" description="Acylphosphatase-like" evidence="7">
    <location>
        <begin position="6"/>
        <end position="97"/>
    </location>
</feature>
<dbReference type="PRINTS" id="PR00112">
    <property type="entry name" value="ACYLPHPHTASE"/>
</dbReference>
<dbReference type="AlphaFoldDB" id="A7ASJ8"/>
<evidence type="ECO:0000256" key="3">
    <source>
        <dbReference type="ARBA" id="ARBA00022801"/>
    </source>
</evidence>
<protein>
    <recommendedName>
        <fullName evidence="2 5">acylphosphatase</fullName>
        <ecNumber evidence="2 5">3.6.1.7</ecNumber>
    </recommendedName>
</protein>
<reference evidence="10" key="5">
    <citation type="journal article" date="2021" name="Int. J. Parasitol.">
        <title>Comparative analysis of gene expression between Babesia bovis blood stages and kinetes allowed by improved genome annotation.</title>
        <authorList>
            <person name="Ueti M.W."/>
            <person name="Johnson W.C."/>
            <person name="Kappmeyer L.S."/>
            <person name="Herndon D.R."/>
            <person name="Mousel M.R."/>
            <person name="Reif K.E."/>
            <person name="Taus N.S."/>
            <person name="Ifeonu O.O."/>
            <person name="Silva J.C."/>
            <person name="Suarez C.E."/>
            <person name="Brayton K.A."/>
        </authorList>
    </citation>
    <scope>NUCLEOTIDE SEQUENCE [LARGE SCALE GENOMIC DNA]</scope>
</reference>
<keyword evidence="3 5" id="KW-0378">Hydrolase</keyword>
<evidence type="ECO:0000313" key="10">
    <source>
        <dbReference type="Proteomes" id="UP000002173"/>
    </source>
</evidence>
<dbReference type="EMBL" id="AK440721">
    <property type="protein sequence ID" value="BAN64515.1"/>
    <property type="molecule type" value="mRNA"/>
</dbReference>
<proteinExistence type="evidence at transcript level"/>
<evidence type="ECO:0000256" key="2">
    <source>
        <dbReference type="ARBA" id="ARBA00012150"/>
    </source>
</evidence>
<organism evidence="9 10">
    <name type="scientific">Babesia bovis</name>
    <dbReference type="NCBI Taxonomy" id="5865"/>
    <lineage>
        <taxon>Eukaryota</taxon>
        <taxon>Sar</taxon>
        <taxon>Alveolata</taxon>
        <taxon>Apicomplexa</taxon>
        <taxon>Aconoidasida</taxon>
        <taxon>Piroplasmida</taxon>
        <taxon>Babesiidae</taxon>
        <taxon>Babesia</taxon>
    </lineage>
</organism>
<dbReference type="EMBL" id="AAXT01000002">
    <property type="protein sequence ID" value="EDO07517.1"/>
    <property type="molecule type" value="Genomic_DNA"/>
</dbReference>
<comment type="catalytic activity">
    <reaction evidence="4 5">
        <text>an acyl phosphate + H2O = a carboxylate + phosphate + H(+)</text>
        <dbReference type="Rhea" id="RHEA:14965"/>
        <dbReference type="ChEBI" id="CHEBI:15377"/>
        <dbReference type="ChEBI" id="CHEBI:15378"/>
        <dbReference type="ChEBI" id="CHEBI:29067"/>
        <dbReference type="ChEBI" id="CHEBI:43474"/>
        <dbReference type="ChEBI" id="CHEBI:59918"/>
        <dbReference type="EC" id="3.6.1.7"/>
    </reaction>
</comment>
<gene>
    <name evidence="8 9" type="ORF">BBOV_IV011650</name>
</gene>
<dbReference type="PROSITE" id="PS51160">
    <property type="entry name" value="ACYLPHOSPHATASE_3"/>
    <property type="match status" value="1"/>
</dbReference>
<dbReference type="InterPro" id="IPR020456">
    <property type="entry name" value="Acylphosphatase"/>
</dbReference>
<dbReference type="Proteomes" id="UP000002173">
    <property type="component" value="Unassembled WGS sequence"/>
</dbReference>
<evidence type="ECO:0000313" key="8">
    <source>
        <dbReference type="EMBL" id="BAN64515.1"/>
    </source>
</evidence>
<evidence type="ECO:0000256" key="6">
    <source>
        <dbReference type="RuleBase" id="RU004168"/>
    </source>
</evidence>
<name>A7ASJ8_BABBO</name>
<dbReference type="Gene3D" id="3.30.70.100">
    <property type="match status" value="1"/>
</dbReference>
<reference evidence="9" key="2">
    <citation type="submission" date="2007-08" db="EMBL/GenBank/DDBJ databases">
        <authorList>
            <person name="Nene V."/>
        </authorList>
    </citation>
    <scope>NUCLEOTIDE SEQUENCE</scope>
    <source>
        <strain evidence="9">T2Bo</strain>
    </source>
</reference>
<evidence type="ECO:0000256" key="1">
    <source>
        <dbReference type="ARBA" id="ARBA00005614"/>
    </source>
</evidence>
<feature type="active site" evidence="5">
    <location>
        <position position="21"/>
    </location>
</feature>
<evidence type="ECO:0000256" key="4">
    <source>
        <dbReference type="ARBA" id="ARBA00047645"/>
    </source>
</evidence>
<dbReference type="EC" id="3.6.1.7" evidence="2 5"/>
<dbReference type="PROSITE" id="PS00150">
    <property type="entry name" value="ACYLPHOSPHATASE_1"/>
    <property type="match status" value="1"/>
</dbReference>
<evidence type="ECO:0000259" key="7">
    <source>
        <dbReference type="PROSITE" id="PS51160"/>
    </source>
</evidence>
<reference evidence="8" key="3">
    <citation type="journal article" date="2014" name="BMC Genomics">
        <title>The Babesia bovis gene and promoter model: an update from full-length EST analysis.</title>
        <authorList>
            <person name="Yamagishi J."/>
            <person name="Wakaguri H."/>
            <person name="Yokoyama N."/>
            <person name="Yamashita R."/>
            <person name="Suzuki Y."/>
            <person name="Xuan X."/>
            <person name="Igarashi I."/>
        </authorList>
    </citation>
    <scope>NUCLEOTIDE SEQUENCE</scope>
    <source>
        <strain evidence="8">Texas</strain>
    </source>
</reference>
<dbReference type="InterPro" id="IPR036046">
    <property type="entry name" value="Acylphosphatase-like_dom_sf"/>
</dbReference>
<reference evidence="10" key="4">
    <citation type="journal article" date="2020" name="Data Brief">
        <title>Transcriptome dataset of Babesia bovis life stages within vertebrate and invertebrate hosts.</title>
        <authorList>
            <person name="Ueti M.W."/>
            <person name="Johnson W.C."/>
            <person name="Kappmeyer L.S."/>
            <person name="Herndon D.R."/>
            <person name="Mousel M.R."/>
            <person name="Reif K.E."/>
            <person name="Taus N.S."/>
            <person name="Ifeonu O.O."/>
            <person name="Silva J.C."/>
            <person name="Suarez C.E."/>
            <person name="Brayton K.A."/>
        </authorList>
    </citation>
    <scope>NUCLEOTIDE SEQUENCE [LARGE SCALE GENOMIC DNA]</scope>
</reference>